<dbReference type="SUPFAM" id="SSF89919">
    <property type="entry name" value="Ribosome-binding factor A, RbfA"/>
    <property type="match status" value="1"/>
</dbReference>
<reference evidence="3 4" key="1">
    <citation type="submission" date="2016-10" db="EMBL/GenBank/DDBJ databases">
        <authorList>
            <person name="de Groot N.N."/>
        </authorList>
    </citation>
    <scope>NUCLEOTIDE SEQUENCE [LARGE SCALE GENOMIC DNA]</scope>
    <source>
        <strain evidence="3 4">B7-7</strain>
    </source>
</reference>
<name>A0A1H8Z2G9_9GAMM</name>
<dbReference type="InterPro" id="IPR023799">
    <property type="entry name" value="RbfA_dom_sf"/>
</dbReference>
<dbReference type="OrthoDB" id="307788at2"/>
<organism evidence="3 4">
    <name type="scientific">Ectothiorhodospira magna</name>
    <dbReference type="NCBI Taxonomy" id="867345"/>
    <lineage>
        <taxon>Bacteria</taxon>
        <taxon>Pseudomonadati</taxon>
        <taxon>Pseudomonadota</taxon>
        <taxon>Gammaproteobacteria</taxon>
        <taxon>Chromatiales</taxon>
        <taxon>Ectothiorhodospiraceae</taxon>
        <taxon>Ectothiorhodospira</taxon>
    </lineage>
</organism>
<dbReference type="GO" id="GO:0005829">
    <property type="term" value="C:cytosol"/>
    <property type="evidence" value="ECO:0007669"/>
    <property type="project" value="TreeGrafter"/>
</dbReference>
<dbReference type="Pfam" id="PF02033">
    <property type="entry name" value="RBFA"/>
    <property type="match status" value="1"/>
</dbReference>
<dbReference type="EMBL" id="FOFO01000001">
    <property type="protein sequence ID" value="SEP58634.1"/>
    <property type="molecule type" value="Genomic_DNA"/>
</dbReference>
<evidence type="ECO:0000256" key="2">
    <source>
        <dbReference type="HAMAP-Rule" id="MF_00003"/>
    </source>
</evidence>
<keyword evidence="2" id="KW-0963">Cytoplasm</keyword>
<dbReference type="InterPro" id="IPR015946">
    <property type="entry name" value="KH_dom-like_a/b"/>
</dbReference>
<dbReference type="PANTHER" id="PTHR33515">
    <property type="entry name" value="RIBOSOME-BINDING FACTOR A, CHLOROPLASTIC-RELATED"/>
    <property type="match status" value="1"/>
</dbReference>
<comment type="subunit">
    <text evidence="2">Monomer. Binds 30S ribosomal subunits, but not 50S ribosomal subunits or 70S ribosomes.</text>
</comment>
<keyword evidence="1 2" id="KW-0690">Ribosome biogenesis</keyword>
<dbReference type="NCBIfam" id="TIGR00082">
    <property type="entry name" value="rbfA"/>
    <property type="match status" value="1"/>
</dbReference>
<keyword evidence="4" id="KW-1185">Reference proteome</keyword>
<comment type="similarity">
    <text evidence="2">Belongs to the RbfA family.</text>
</comment>
<proteinExistence type="inferred from homology"/>
<dbReference type="Proteomes" id="UP000199496">
    <property type="component" value="Unassembled WGS sequence"/>
</dbReference>
<gene>
    <name evidence="2" type="primary">rbfA</name>
    <name evidence="3" type="ORF">SAMN05421693_101154</name>
</gene>
<evidence type="ECO:0000313" key="4">
    <source>
        <dbReference type="Proteomes" id="UP000199496"/>
    </source>
</evidence>
<dbReference type="InterPro" id="IPR020053">
    <property type="entry name" value="Ribosome-bd_factorA_CS"/>
</dbReference>
<dbReference type="RefSeq" id="WP_090202525.1">
    <property type="nucleotide sequence ID" value="NZ_FOFO01000001.1"/>
</dbReference>
<evidence type="ECO:0000313" key="3">
    <source>
        <dbReference type="EMBL" id="SEP58634.1"/>
    </source>
</evidence>
<evidence type="ECO:0000256" key="1">
    <source>
        <dbReference type="ARBA" id="ARBA00022517"/>
    </source>
</evidence>
<dbReference type="GO" id="GO:0030490">
    <property type="term" value="P:maturation of SSU-rRNA"/>
    <property type="evidence" value="ECO:0007669"/>
    <property type="project" value="UniProtKB-UniRule"/>
</dbReference>
<dbReference type="InterPro" id="IPR000238">
    <property type="entry name" value="RbfA"/>
</dbReference>
<comment type="subcellular location">
    <subcellularLocation>
        <location evidence="2">Cytoplasm</location>
    </subcellularLocation>
</comment>
<accession>A0A1H8Z2G9</accession>
<comment type="function">
    <text evidence="2">One of several proteins that assist in the late maturation steps of the functional core of the 30S ribosomal subunit. Associates with free 30S ribosomal subunits (but not with 30S subunits that are part of 70S ribosomes or polysomes). Required for efficient processing of 16S rRNA. May interact with the 5'-terminal helix region of 16S rRNA.</text>
</comment>
<dbReference type="Gene3D" id="3.30.300.20">
    <property type="match status" value="1"/>
</dbReference>
<dbReference type="HAMAP" id="MF_00003">
    <property type="entry name" value="RbfA"/>
    <property type="match status" value="1"/>
</dbReference>
<dbReference type="PANTHER" id="PTHR33515:SF1">
    <property type="entry name" value="RIBOSOME-BINDING FACTOR A, CHLOROPLASTIC-RELATED"/>
    <property type="match status" value="1"/>
</dbReference>
<sequence>MPRDYSRAQRVGDQIQRELAELVREGLKDPRVGMLTIAGVEVSRDLAHAKVFFTVLGDDEAIKVTSEGLRKAAGFLRRELGRRMRIRSVPELHFHYDDTQREGARISALIDQALAEDKARHRDDNDPPSS</sequence>
<protein>
    <recommendedName>
        <fullName evidence="2">Ribosome-binding factor A</fullName>
    </recommendedName>
</protein>
<dbReference type="GO" id="GO:0043024">
    <property type="term" value="F:ribosomal small subunit binding"/>
    <property type="evidence" value="ECO:0007669"/>
    <property type="project" value="TreeGrafter"/>
</dbReference>
<dbReference type="PROSITE" id="PS01319">
    <property type="entry name" value="RBFA"/>
    <property type="match status" value="1"/>
</dbReference>
<dbReference type="STRING" id="867345.SAMN05421693_101154"/>
<dbReference type="AlphaFoldDB" id="A0A1H8Z2G9"/>